<protein>
    <submittedName>
        <fullName evidence="3">S9 family peptidase</fullName>
    </submittedName>
</protein>
<evidence type="ECO:0000313" key="3">
    <source>
        <dbReference type="EMBL" id="MFK2899931.1"/>
    </source>
</evidence>
<dbReference type="InterPro" id="IPR001375">
    <property type="entry name" value="Peptidase_S9_cat"/>
</dbReference>
<dbReference type="Gene3D" id="3.40.50.1820">
    <property type="entry name" value="alpha/beta hydrolase"/>
    <property type="match status" value="1"/>
</dbReference>
<dbReference type="PANTHER" id="PTHR42776:SF27">
    <property type="entry name" value="DIPEPTIDYL PEPTIDASE FAMILY MEMBER 6"/>
    <property type="match status" value="1"/>
</dbReference>
<gene>
    <name evidence="3" type="ORF">ISP15_06245</name>
</gene>
<organism evidence="3 4">
    <name type="scientific">Dyella jejuensis</name>
    <dbReference type="NCBI Taxonomy" id="1432009"/>
    <lineage>
        <taxon>Bacteria</taxon>
        <taxon>Pseudomonadati</taxon>
        <taxon>Pseudomonadota</taxon>
        <taxon>Gammaproteobacteria</taxon>
        <taxon>Lysobacterales</taxon>
        <taxon>Rhodanobacteraceae</taxon>
        <taxon>Dyella</taxon>
    </lineage>
</organism>
<evidence type="ECO:0000313" key="4">
    <source>
        <dbReference type="Proteomes" id="UP001620461"/>
    </source>
</evidence>
<name>A0ABW8JI43_9GAMM</name>
<evidence type="ECO:0000256" key="1">
    <source>
        <dbReference type="ARBA" id="ARBA00022801"/>
    </source>
</evidence>
<comment type="caution">
    <text evidence="3">The sequence shown here is derived from an EMBL/GenBank/DDBJ whole genome shotgun (WGS) entry which is preliminary data.</text>
</comment>
<accession>A0ABW8JI43</accession>
<dbReference type="RefSeq" id="WP_404546193.1">
    <property type="nucleotide sequence ID" value="NZ_JADIKJ010000005.1"/>
</dbReference>
<reference evidence="3 4" key="1">
    <citation type="submission" date="2020-10" db="EMBL/GenBank/DDBJ databases">
        <title>Phylogeny of dyella-like bacteria.</title>
        <authorList>
            <person name="Fu J."/>
        </authorList>
    </citation>
    <scope>NUCLEOTIDE SEQUENCE [LARGE SCALE GENOMIC DNA]</scope>
    <source>
        <strain evidence="3 4">JP1</strain>
    </source>
</reference>
<feature type="domain" description="Peptidase S9 prolyl oligopeptidase catalytic" evidence="2">
    <location>
        <begin position="440"/>
        <end position="651"/>
    </location>
</feature>
<dbReference type="InterPro" id="IPR029058">
    <property type="entry name" value="AB_hydrolase_fold"/>
</dbReference>
<sequence length="666" mass="73635">MTWRGMQVLVVVGGLGWLTASRCAETPPPIPVADFARHSLYGVPSMSPNGEYLAVSVHDEADAAEDDKYEVGVFHLPDMKPVSRMDMPRKTMPAQIAWVSNTRLIVIPALQLGWLDEPQRTGDFFTVDYDGRNQRSMNNLLRAAQAHGLPIGPGVFSGLPPRPNGHFYWTIHSNPSDKVSEGRSDLYDVDAQTGIAASLGGINDDGMQLFAHDDLARIAYGIDDQNKEVLFERDSKDQPWRKLDVHARSMIPLQISDDGTRVYWQYSVDGGPYALAESNFDLSGLKILASDSFGSVGEVMWTPYPRKPFAVTIDTGHPKTIYLDDDTSATIHKALSEQFPGLLLRFAAMSDDGTRVLVQADSDRDPGLYALFTLNPVSFTPLFKMAPWIDPARMAPRTPIRFANTEGTILDGYLTLPSSAGKLPLVLIPHGGPIGLRDRWDYDAWAQFLASRGYAVLQVNYRGSSGRGPAFQLAGYRQFGTGIQQDLLDGVRWAVAQGYADKDRVCIFGASFGGYSALMAPIRAPGMFKCAIDFAGISDFAIEQDKSDIEHTERGRNYLHQALGMDTTQIKAISPLYHLDQFNVPVLIVHGEEDPRVPLKNATKLRDALQKSGKPYEWLVKPKELHGFYSETDNTDFLQHLQTFLGKYLGQSPADSDESRLTNSGL</sequence>
<dbReference type="PANTHER" id="PTHR42776">
    <property type="entry name" value="SERINE PEPTIDASE S9 FAMILY MEMBER"/>
    <property type="match status" value="1"/>
</dbReference>
<keyword evidence="1" id="KW-0378">Hydrolase</keyword>
<evidence type="ECO:0000259" key="2">
    <source>
        <dbReference type="Pfam" id="PF00326"/>
    </source>
</evidence>
<dbReference type="EMBL" id="JADIKJ010000005">
    <property type="protein sequence ID" value="MFK2899931.1"/>
    <property type="molecule type" value="Genomic_DNA"/>
</dbReference>
<dbReference type="Proteomes" id="UP001620461">
    <property type="component" value="Unassembled WGS sequence"/>
</dbReference>
<dbReference type="SUPFAM" id="SSF53474">
    <property type="entry name" value="alpha/beta-Hydrolases"/>
    <property type="match status" value="1"/>
</dbReference>
<keyword evidence="4" id="KW-1185">Reference proteome</keyword>
<dbReference type="SUPFAM" id="SSF82171">
    <property type="entry name" value="DPP6 N-terminal domain-like"/>
    <property type="match status" value="1"/>
</dbReference>
<proteinExistence type="predicted"/>
<dbReference type="Pfam" id="PF00326">
    <property type="entry name" value="Peptidase_S9"/>
    <property type="match status" value="1"/>
</dbReference>